<evidence type="ECO:0000313" key="1">
    <source>
        <dbReference type="EMBL" id="KAG0434548.1"/>
    </source>
</evidence>
<accession>A0AC60QMW5</accession>
<organism evidence="1 2">
    <name type="scientific">Ixodes persulcatus</name>
    <name type="common">Taiga tick</name>
    <dbReference type="NCBI Taxonomy" id="34615"/>
    <lineage>
        <taxon>Eukaryota</taxon>
        <taxon>Metazoa</taxon>
        <taxon>Ecdysozoa</taxon>
        <taxon>Arthropoda</taxon>
        <taxon>Chelicerata</taxon>
        <taxon>Arachnida</taxon>
        <taxon>Acari</taxon>
        <taxon>Parasitiformes</taxon>
        <taxon>Ixodida</taxon>
        <taxon>Ixodoidea</taxon>
        <taxon>Ixodidae</taxon>
        <taxon>Ixodinae</taxon>
        <taxon>Ixodes</taxon>
    </lineage>
</organism>
<reference evidence="1 2" key="1">
    <citation type="journal article" date="2020" name="Cell">
        <title>Large-Scale Comparative Analyses of Tick Genomes Elucidate Their Genetic Diversity and Vector Capacities.</title>
        <authorList>
            <consortium name="Tick Genome and Microbiome Consortium (TIGMIC)"/>
            <person name="Jia N."/>
            <person name="Wang J."/>
            <person name="Shi W."/>
            <person name="Du L."/>
            <person name="Sun Y."/>
            <person name="Zhan W."/>
            <person name="Jiang J.F."/>
            <person name="Wang Q."/>
            <person name="Zhang B."/>
            <person name="Ji P."/>
            <person name="Bell-Sakyi L."/>
            <person name="Cui X.M."/>
            <person name="Yuan T.T."/>
            <person name="Jiang B.G."/>
            <person name="Yang W.F."/>
            <person name="Lam T.T."/>
            <person name="Chang Q.C."/>
            <person name="Ding S.J."/>
            <person name="Wang X.J."/>
            <person name="Zhu J.G."/>
            <person name="Ruan X.D."/>
            <person name="Zhao L."/>
            <person name="Wei J.T."/>
            <person name="Ye R.Z."/>
            <person name="Que T.C."/>
            <person name="Du C.H."/>
            <person name="Zhou Y.H."/>
            <person name="Cheng J.X."/>
            <person name="Dai P.F."/>
            <person name="Guo W.B."/>
            <person name="Han X.H."/>
            <person name="Huang E.J."/>
            <person name="Li L.F."/>
            <person name="Wei W."/>
            <person name="Gao Y.C."/>
            <person name="Liu J.Z."/>
            <person name="Shao H.Z."/>
            <person name="Wang X."/>
            <person name="Wang C.C."/>
            <person name="Yang T.C."/>
            <person name="Huo Q.B."/>
            <person name="Li W."/>
            <person name="Chen H.Y."/>
            <person name="Chen S.E."/>
            <person name="Zhou L.G."/>
            <person name="Ni X.B."/>
            <person name="Tian J.H."/>
            <person name="Sheng Y."/>
            <person name="Liu T."/>
            <person name="Pan Y.S."/>
            <person name="Xia L.Y."/>
            <person name="Li J."/>
            <person name="Zhao F."/>
            <person name="Cao W.C."/>
        </authorList>
    </citation>
    <scope>NUCLEOTIDE SEQUENCE [LARGE SCALE GENOMIC DNA]</scope>
    <source>
        <strain evidence="1">Iper-2018</strain>
    </source>
</reference>
<dbReference type="EMBL" id="JABSTQ010008407">
    <property type="protein sequence ID" value="KAG0434548.1"/>
    <property type="molecule type" value="Genomic_DNA"/>
</dbReference>
<protein>
    <submittedName>
        <fullName evidence="1">Uncharacterized protein</fullName>
    </submittedName>
</protein>
<dbReference type="Proteomes" id="UP000805193">
    <property type="component" value="Unassembled WGS sequence"/>
</dbReference>
<evidence type="ECO:0000313" key="2">
    <source>
        <dbReference type="Proteomes" id="UP000805193"/>
    </source>
</evidence>
<sequence>MGRRIRSLVPDFTVEPADHVKKRQQLRSTRHLPPLHSGDVVRIRDRKGWPTKAKVQKKVAPRSYRVVTEDGRELRRNRQHLIATPEVFVPDPQPDDNDAPMVTSPQPSRNLPGTSCPQSPPTAAILVFTLGTEVKQVRPVAECSGFPPMKWRYIA</sequence>
<gene>
    <name evidence="1" type="ORF">HPB47_019023</name>
</gene>
<name>A0AC60QMW5_IXOPE</name>
<comment type="caution">
    <text evidence="1">The sequence shown here is derived from an EMBL/GenBank/DDBJ whole genome shotgun (WGS) entry which is preliminary data.</text>
</comment>
<keyword evidence="2" id="KW-1185">Reference proteome</keyword>
<proteinExistence type="predicted"/>